<feature type="compositionally biased region" description="Basic and acidic residues" evidence="11">
    <location>
        <begin position="196"/>
        <end position="205"/>
    </location>
</feature>
<keyword evidence="9" id="KW-0333">Golgi apparatus</keyword>
<evidence type="ECO:0000256" key="6">
    <source>
        <dbReference type="ARBA" id="ARBA00022490"/>
    </source>
</evidence>
<keyword evidence="6" id="KW-0963">Cytoplasm</keyword>
<keyword evidence="10" id="KW-0472">Membrane</keyword>
<dbReference type="CDD" id="cd06861">
    <property type="entry name" value="PX_Vps5p"/>
    <property type="match status" value="1"/>
</dbReference>
<dbReference type="EMBL" id="PUHR01000007">
    <property type="protein sequence ID" value="KAG0671874.1"/>
    <property type="molecule type" value="Genomic_DNA"/>
</dbReference>
<reference evidence="13 14" key="1">
    <citation type="submission" date="2020-11" db="EMBL/GenBank/DDBJ databases">
        <title>Kefir isolates.</title>
        <authorList>
            <person name="Marcisauskas S."/>
            <person name="Kim Y."/>
            <person name="Blasche S."/>
        </authorList>
    </citation>
    <scope>NUCLEOTIDE SEQUENCE [LARGE SCALE GENOMIC DNA]</scope>
    <source>
        <strain evidence="13 14">OG2</strain>
    </source>
</reference>
<protein>
    <submittedName>
        <fullName evidence="13">Vacuolar protein sorting-associated protein 5</fullName>
    </submittedName>
</protein>
<evidence type="ECO:0000256" key="9">
    <source>
        <dbReference type="ARBA" id="ARBA00023034"/>
    </source>
</evidence>
<dbReference type="PANTHER" id="PTHR10555:SF170">
    <property type="entry name" value="FI18122P1"/>
    <property type="match status" value="1"/>
</dbReference>
<dbReference type="SMART" id="SM00312">
    <property type="entry name" value="PX"/>
    <property type="match status" value="1"/>
</dbReference>
<dbReference type="CDD" id="cd07627">
    <property type="entry name" value="BAR_Vps5p"/>
    <property type="match status" value="1"/>
</dbReference>
<feature type="compositionally biased region" description="Basic and acidic residues" evidence="11">
    <location>
        <begin position="172"/>
        <end position="184"/>
    </location>
</feature>
<evidence type="ECO:0000256" key="11">
    <source>
        <dbReference type="SAM" id="MobiDB-lite"/>
    </source>
</evidence>
<dbReference type="OrthoDB" id="271164at2759"/>
<gene>
    <name evidence="13" type="primary">VPS5</name>
    <name evidence="13" type="ORF">C6P45_004749</name>
</gene>
<keyword evidence="5" id="KW-0813">Transport</keyword>
<keyword evidence="7" id="KW-0597">Phosphoprotein</keyword>
<dbReference type="AlphaFoldDB" id="A0A9P6WF26"/>
<dbReference type="GO" id="GO:0005794">
    <property type="term" value="C:Golgi apparatus"/>
    <property type="evidence" value="ECO:0007669"/>
    <property type="project" value="UniProtKB-SubCell"/>
</dbReference>
<dbReference type="Proteomes" id="UP000750334">
    <property type="component" value="Unassembled WGS sequence"/>
</dbReference>
<dbReference type="GO" id="GO:0015031">
    <property type="term" value="P:protein transport"/>
    <property type="evidence" value="ECO:0007669"/>
    <property type="project" value="UniProtKB-KW"/>
</dbReference>
<feature type="compositionally biased region" description="Basic and acidic residues" evidence="11">
    <location>
        <begin position="214"/>
        <end position="225"/>
    </location>
</feature>
<evidence type="ECO:0000256" key="1">
    <source>
        <dbReference type="ARBA" id="ARBA00004287"/>
    </source>
</evidence>
<feature type="compositionally biased region" description="Polar residues" evidence="11">
    <location>
        <begin position="34"/>
        <end position="44"/>
    </location>
</feature>
<proteinExistence type="inferred from homology"/>
<dbReference type="Gene3D" id="1.20.1270.60">
    <property type="entry name" value="Arfaptin homology (AH) domain/BAR domain"/>
    <property type="match status" value="1"/>
</dbReference>
<sequence length="687" mass="78341">MNYDSDEALRAPVWDELNQDDTQQTKTNKKDMPETSNLNQGFNLGTDSNITNELSQTFANISTNDNTNITIDKDYTSDQGENEDKLMNMLAPEDNPLAGLERDNDTNFGMSTSSTANINDPLFGMGSGSILSDDALKLTSNGSPTKRANKPHSLFNASTRLRRRKPNYGNLKKTENRSNDKNGKNDTIPNTSEDDPLGKAQKENELVDESLDYENDKKIGTRNDNSKSSLINQMNEPLYHLSPKKNQTVTASRNANVVNTSNQHADSRATSEEPDTFATAAANIVPFSIDVTDPIKVGDLTSAHVEYSVNSASELLDPKQAQVTRRYTDFRWLYRQLQSNHWGKVIPPPPEKQAVGRFKRDFIENRRVQMETMLKRISNDPVLQNDKDFLMFLTSEQFSNDSKLRAHITASGAYNDNNDLSEIHISEVELLGADDAVEVLRNGGLDAEQNKGFMSFSLSSQPKYNEPDQFFLKERERFIILEEQLKQLYKSLEMIDTERNELASSVFEFSKAIESLAKLEVTKKSTDILYAFAQLHNSIRESLERNSLQQSLTLGITLDEYIRTLSSIKAILNQRAKLGYFLVIVENDLNKKKSQFAKTYPDYKPSVQINDERCKNMLMECLILDKRCNVIKEKWLKIADDIKLEIKRQEIDKIEEFRNSMEISLESLIESQKECIELWETFYQNYL</sequence>
<feature type="region of interest" description="Disordered" evidence="11">
    <location>
        <begin position="136"/>
        <end position="229"/>
    </location>
</feature>
<dbReference type="PANTHER" id="PTHR10555">
    <property type="entry name" value="SORTING NEXIN"/>
    <property type="match status" value="1"/>
</dbReference>
<dbReference type="InterPro" id="IPR037868">
    <property type="entry name" value="PX_Vps5"/>
</dbReference>
<dbReference type="SUPFAM" id="SSF64268">
    <property type="entry name" value="PX domain"/>
    <property type="match status" value="1"/>
</dbReference>
<name>A0A9P6WF26_MAUEX</name>
<comment type="similarity">
    <text evidence="4">Belongs to the sorting nexin family.</text>
</comment>
<dbReference type="InterPro" id="IPR015404">
    <property type="entry name" value="Vps5_C"/>
</dbReference>
<comment type="subcellular location">
    <subcellularLocation>
        <location evidence="2">Cytoplasm</location>
    </subcellularLocation>
    <subcellularLocation>
        <location evidence="3">Golgi apparatus</location>
    </subcellularLocation>
    <subcellularLocation>
        <location evidence="1">Membrane</location>
        <topology evidence="1">Peripheral membrane protein</topology>
        <orientation evidence="1">Cytoplasmic side</orientation>
    </subcellularLocation>
</comment>
<dbReference type="GO" id="GO:0042147">
    <property type="term" value="P:retrograde transport, endosome to Golgi"/>
    <property type="evidence" value="ECO:0007669"/>
    <property type="project" value="TreeGrafter"/>
</dbReference>
<dbReference type="GO" id="GO:0030904">
    <property type="term" value="C:retromer complex"/>
    <property type="evidence" value="ECO:0007669"/>
    <property type="project" value="UniProtKB-ARBA"/>
</dbReference>
<evidence type="ECO:0000256" key="2">
    <source>
        <dbReference type="ARBA" id="ARBA00004496"/>
    </source>
</evidence>
<dbReference type="InterPro" id="IPR027267">
    <property type="entry name" value="AH/BAR_dom_sf"/>
</dbReference>
<evidence type="ECO:0000256" key="3">
    <source>
        <dbReference type="ARBA" id="ARBA00004555"/>
    </source>
</evidence>
<evidence type="ECO:0000313" key="13">
    <source>
        <dbReference type="EMBL" id="KAG0671874.1"/>
    </source>
</evidence>
<dbReference type="GO" id="GO:0005829">
    <property type="term" value="C:cytosol"/>
    <property type="evidence" value="ECO:0007669"/>
    <property type="project" value="GOC"/>
</dbReference>
<dbReference type="Pfam" id="PF09325">
    <property type="entry name" value="Vps5"/>
    <property type="match status" value="1"/>
</dbReference>
<evidence type="ECO:0000259" key="12">
    <source>
        <dbReference type="PROSITE" id="PS50195"/>
    </source>
</evidence>
<evidence type="ECO:0000256" key="4">
    <source>
        <dbReference type="ARBA" id="ARBA00010883"/>
    </source>
</evidence>
<feature type="domain" description="PX" evidence="12">
    <location>
        <begin position="285"/>
        <end position="399"/>
    </location>
</feature>
<evidence type="ECO:0000256" key="10">
    <source>
        <dbReference type="ARBA" id="ARBA00023136"/>
    </source>
</evidence>
<evidence type="ECO:0000256" key="8">
    <source>
        <dbReference type="ARBA" id="ARBA00022927"/>
    </source>
</evidence>
<keyword evidence="8" id="KW-0653">Protein transport</keyword>
<dbReference type="GO" id="GO:0032266">
    <property type="term" value="F:phosphatidylinositol-3-phosphate binding"/>
    <property type="evidence" value="ECO:0007669"/>
    <property type="project" value="UniProtKB-ARBA"/>
</dbReference>
<dbReference type="PROSITE" id="PS50195">
    <property type="entry name" value="PX"/>
    <property type="match status" value="1"/>
</dbReference>
<dbReference type="InterPro" id="IPR001683">
    <property type="entry name" value="PX_dom"/>
</dbReference>
<evidence type="ECO:0000256" key="7">
    <source>
        <dbReference type="ARBA" id="ARBA00022553"/>
    </source>
</evidence>
<dbReference type="Pfam" id="PF00787">
    <property type="entry name" value="PX"/>
    <property type="match status" value="1"/>
</dbReference>
<dbReference type="InterPro" id="IPR035803">
    <property type="entry name" value="BAR_Vps5"/>
</dbReference>
<dbReference type="FunFam" id="1.20.1270.60:FF:000022">
    <property type="entry name" value="Sorting nexin 3 protein"/>
    <property type="match status" value="1"/>
</dbReference>
<dbReference type="GO" id="GO:0005768">
    <property type="term" value="C:endosome"/>
    <property type="evidence" value="ECO:0007669"/>
    <property type="project" value="TreeGrafter"/>
</dbReference>
<accession>A0A9P6WF26</accession>
<organism evidence="13 14">
    <name type="scientific">Maudiozyma exigua</name>
    <name type="common">Yeast</name>
    <name type="synonym">Kazachstania exigua</name>
    <dbReference type="NCBI Taxonomy" id="34358"/>
    <lineage>
        <taxon>Eukaryota</taxon>
        <taxon>Fungi</taxon>
        <taxon>Dikarya</taxon>
        <taxon>Ascomycota</taxon>
        <taxon>Saccharomycotina</taxon>
        <taxon>Saccharomycetes</taxon>
        <taxon>Saccharomycetales</taxon>
        <taxon>Saccharomycetaceae</taxon>
        <taxon>Maudiozyma</taxon>
    </lineage>
</organism>
<feature type="region of interest" description="Disordered" evidence="11">
    <location>
        <begin position="1"/>
        <end position="44"/>
    </location>
</feature>
<keyword evidence="14" id="KW-1185">Reference proteome</keyword>
<dbReference type="Gene3D" id="3.30.1520.10">
    <property type="entry name" value="Phox-like domain"/>
    <property type="match status" value="1"/>
</dbReference>
<dbReference type="GO" id="GO:0045053">
    <property type="term" value="P:protein retention in Golgi apparatus"/>
    <property type="evidence" value="ECO:0007669"/>
    <property type="project" value="TreeGrafter"/>
</dbReference>
<evidence type="ECO:0000313" key="14">
    <source>
        <dbReference type="Proteomes" id="UP000750334"/>
    </source>
</evidence>
<evidence type="ECO:0000256" key="5">
    <source>
        <dbReference type="ARBA" id="ARBA00022448"/>
    </source>
</evidence>
<dbReference type="InterPro" id="IPR036871">
    <property type="entry name" value="PX_dom_sf"/>
</dbReference>
<comment type="caution">
    <text evidence="13">The sequence shown here is derived from an EMBL/GenBank/DDBJ whole genome shotgun (WGS) entry which is preliminary data.</text>
</comment>